<evidence type="ECO:0000256" key="1">
    <source>
        <dbReference type="PROSITE-ProRule" id="PRU00175"/>
    </source>
</evidence>
<dbReference type="EMBL" id="RXIC02000023">
    <property type="protein sequence ID" value="KAB1213982.1"/>
    <property type="molecule type" value="Genomic_DNA"/>
</dbReference>
<dbReference type="SUPFAM" id="SSF57850">
    <property type="entry name" value="RING/U-box"/>
    <property type="match status" value="1"/>
</dbReference>
<feature type="compositionally biased region" description="Polar residues" evidence="2">
    <location>
        <begin position="270"/>
        <end position="286"/>
    </location>
</feature>
<dbReference type="OrthoDB" id="8062037at2759"/>
<reference evidence="4 5" key="1">
    <citation type="journal article" date="2019" name="Plant Biotechnol. J.">
        <title>The red bayberry genome and genetic basis of sex determination.</title>
        <authorList>
            <person name="Jia H.M."/>
            <person name="Jia H.J."/>
            <person name="Cai Q.L."/>
            <person name="Wang Y."/>
            <person name="Zhao H.B."/>
            <person name="Yang W.F."/>
            <person name="Wang G.Y."/>
            <person name="Li Y.H."/>
            <person name="Zhan D.L."/>
            <person name="Shen Y.T."/>
            <person name="Niu Q.F."/>
            <person name="Chang L."/>
            <person name="Qiu J."/>
            <person name="Zhao L."/>
            <person name="Xie H.B."/>
            <person name="Fu W.Y."/>
            <person name="Jin J."/>
            <person name="Li X.W."/>
            <person name="Jiao Y."/>
            <person name="Zhou C.C."/>
            <person name="Tu T."/>
            <person name="Chai C.Y."/>
            <person name="Gao J.L."/>
            <person name="Fan L.J."/>
            <person name="van de Weg E."/>
            <person name="Wang J.Y."/>
            <person name="Gao Z.S."/>
        </authorList>
    </citation>
    <scope>NUCLEOTIDE SEQUENCE [LARGE SCALE GENOMIC DNA]</scope>
    <source>
        <tissue evidence="4">Leaves</tissue>
    </source>
</reference>
<comment type="caution">
    <text evidence="4">The sequence shown here is derived from an EMBL/GenBank/DDBJ whole genome shotgun (WGS) entry which is preliminary data.</text>
</comment>
<dbReference type="PROSITE" id="PS50089">
    <property type="entry name" value="ZF_RING_2"/>
    <property type="match status" value="1"/>
</dbReference>
<dbReference type="InterPro" id="IPR013083">
    <property type="entry name" value="Znf_RING/FYVE/PHD"/>
</dbReference>
<organism evidence="4 5">
    <name type="scientific">Morella rubra</name>
    <name type="common">Chinese bayberry</name>
    <dbReference type="NCBI Taxonomy" id="262757"/>
    <lineage>
        <taxon>Eukaryota</taxon>
        <taxon>Viridiplantae</taxon>
        <taxon>Streptophyta</taxon>
        <taxon>Embryophyta</taxon>
        <taxon>Tracheophyta</taxon>
        <taxon>Spermatophyta</taxon>
        <taxon>Magnoliopsida</taxon>
        <taxon>eudicotyledons</taxon>
        <taxon>Gunneridae</taxon>
        <taxon>Pentapetalae</taxon>
        <taxon>rosids</taxon>
        <taxon>fabids</taxon>
        <taxon>Fagales</taxon>
        <taxon>Myricaceae</taxon>
        <taxon>Morella</taxon>
    </lineage>
</organism>
<dbReference type="SMART" id="SM00184">
    <property type="entry name" value="RING"/>
    <property type="match status" value="1"/>
</dbReference>
<feature type="compositionally biased region" description="Polar residues" evidence="2">
    <location>
        <begin position="202"/>
        <end position="213"/>
    </location>
</feature>
<evidence type="ECO:0000256" key="2">
    <source>
        <dbReference type="SAM" id="MobiDB-lite"/>
    </source>
</evidence>
<dbReference type="Proteomes" id="UP000516437">
    <property type="component" value="Chromosome 5"/>
</dbReference>
<evidence type="ECO:0000313" key="5">
    <source>
        <dbReference type="Proteomes" id="UP000516437"/>
    </source>
</evidence>
<feature type="domain" description="RING-type" evidence="3">
    <location>
        <begin position="15"/>
        <end position="60"/>
    </location>
</feature>
<keyword evidence="1" id="KW-0863">Zinc-finger</keyword>
<sequence length="334" mass="36461">MAAMAQGSSPSNVDCTICLEEVSDSRGRTAVTLRCGHTFHLDCIGSAFNIKGAMECPNCREMENGLWQHFRNDNHEEMTDEEEDNDEDYDEFEMPEPEARHRLVLCLPSPRHPITGEQHHSNRPPVPSVISASLSLLSNNNSNNFDRHSGSTSVDGHINGGTQVSVPSAASETTRGEVHQGPNLDSIALPIFLGQGIHDQTPVHSSSGLTRQGNIDGGMQLPSNSPSPVVRYSLSSVVRSSGSSGWLQLLAGQTTPSSGWLQLRAGQPAPSLNETGNSNREASDNSIDQTFERDVVVHYQLLAMLELRLASIRRRIRAEYHQFFPDRANASPDA</sequence>
<keyword evidence="5" id="KW-1185">Reference proteome</keyword>
<dbReference type="InterPro" id="IPR044274">
    <property type="entry name" value="RFI2"/>
</dbReference>
<dbReference type="PANTHER" id="PTHR46798">
    <property type="entry name" value="OS09G0511500 PROTEIN"/>
    <property type="match status" value="1"/>
</dbReference>
<dbReference type="Gene3D" id="3.30.40.10">
    <property type="entry name" value="Zinc/RING finger domain, C3HC4 (zinc finger)"/>
    <property type="match status" value="1"/>
</dbReference>
<proteinExistence type="predicted"/>
<dbReference type="GO" id="GO:0008270">
    <property type="term" value="F:zinc ion binding"/>
    <property type="evidence" value="ECO:0007669"/>
    <property type="project" value="UniProtKB-KW"/>
</dbReference>
<feature type="region of interest" description="Disordered" evidence="2">
    <location>
        <begin position="259"/>
        <end position="286"/>
    </location>
</feature>
<accession>A0A6A1VM84</accession>
<evidence type="ECO:0000259" key="3">
    <source>
        <dbReference type="PROSITE" id="PS50089"/>
    </source>
</evidence>
<feature type="region of interest" description="Disordered" evidence="2">
    <location>
        <begin position="198"/>
        <end position="227"/>
    </location>
</feature>
<dbReference type="PANTHER" id="PTHR46798:SF20">
    <property type="entry name" value="RING-TYPE DOMAIN-CONTAINING PROTEIN"/>
    <property type="match status" value="1"/>
</dbReference>
<keyword evidence="1" id="KW-0479">Metal-binding</keyword>
<dbReference type="GO" id="GO:0004842">
    <property type="term" value="F:ubiquitin-protein transferase activity"/>
    <property type="evidence" value="ECO:0007669"/>
    <property type="project" value="InterPro"/>
</dbReference>
<keyword evidence="1" id="KW-0862">Zinc</keyword>
<name>A0A6A1VM84_9ROSI</name>
<evidence type="ECO:0000313" key="4">
    <source>
        <dbReference type="EMBL" id="KAB1213982.1"/>
    </source>
</evidence>
<dbReference type="Pfam" id="PF13639">
    <property type="entry name" value="zf-RING_2"/>
    <property type="match status" value="1"/>
</dbReference>
<gene>
    <name evidence="4" type="ORF">CJ030_MR5G017245</name>
</gene>
<dbReference type="InterPro" id="IPR001841">
    <property type="entry name" value="Znf_RING"/>
</dbReference>
<dbReference type="AlphaFoldDB" id="A0A6A1VM84"/>
<protein>
    <recommendedName>
        <fullName evidence="3">RING-type domain-containing protein</fullName>
    </recommendedName>
</protein>